<evidence type="ECO:0000256" key="2">
    <source>
        <dbReference type="SAM" id="MobiDB-lite"/>
    </source>
</evidence>
<evidence type="ECO:0000313" key="3">
    <source>
        <dbReference type="EMBL" id="KAK3377226.1"/>
    </source>
</evidence>
<reference evidence="3" key="1">
    <citation type="journal article" date="2023" name="Mol. Phylogenet. Evol.">
        <title>Genome-scale phylogeny and comparative genomics of the fungal order Sordariales.</title>
        <authorList>
            <person name="Hensen N."/>
            <person name="Bonometti L."/>
            <person name="Westerberg I."/>
            <person name="Brannstrom I.O."/>
            <person name="Guillou S."/>
            <person name="Cros-Aarteil S."/>
            <person name="Calhoun S."/>
            <person name="Haridas S."/>
            <person name="Kuo A."/>
            <person name="Mondo S."/>
            <person name="Pangilinan J."/>
            <person name="Riley R."/>
            <person name="LaButti K."/>
            <person name="Andreopoulos B."/>
            <person name="Lipzen A."/>
            <person name="Chen C."/>
            <person name="Yan M."/>
            <person name="Daum C."/>
            <person name="Ng V."/>
            <person name="Clum A."/>
            <person name="Steindorff A."/>
            <person name="Ohm R.A."/>
            <person name="Martin F."/>
            <person name="Silar P."/>
            <person name="Natvig D.O."/>
            <person name="Lalanne C."/>
            <person name="Gautier V."/>
            <person name="Ament-Velasquez S.L."/>
            <person name="Kruys A."/>
            <person name="Hutchinson M.I."/>
            <person name="Powell A.J."/>
            <person name="Barry K."/>
            <person name="Miller A.N."/>
            <person name="Grigoriev I.V."/>
            <person name="Debuchy R."/>
            <person name="Gladieux P."/>
            <person name="Hiltunen Thoren M."/>
            <person name="Johannesson H."/>
        </authorList>
    </citation>
    <scope>NUCLEOTIDE SEQUENCE</scope>
    <source>
        <strain evidence="3">CBS 958.72</strain>
    </source>
</reference>
<gene>
    <name evidence="3" type="ORF">B0T24DRAFT_701518</name>
</gene>
<proteinExistence type="predicted"/>
<feature type="coiled-coil region" evidence="1">
    <location>
        <begin position="298"/>
        <end position="330"/>
    </location>
</feature>
<reference evidence="3" key="2">
    <citation type="submission" date="2023-06" db="EMBL/GenBank/DDBJ databases">
        <authorList>
            <consortium name="Lawrence Berkeley National Laboratory"/>
            <person name="Haridas S."/>
            <person name="Hensen N."/>
            <person name="Bonometti L."/>
            <person name="Westerberg I."/>
            <person name="Brannstrom I.O."/>
            <person name="Guillou S."/>
            <person name="Cros-Aarteil S."/>
            <person name="Calhoun S."/>
            <person name="Kuo A."/>
            <person name="Mondo S."/>
            <person name="Pangilinan J."/>
            <person name="Riley R."/>
            <person name="Labutti K."/>
            <person name="Andreopoulos B."/>
            <person name="Lipzen A."/>
            <person name="Chen C."/>
            <person name="Yanf M."/>
            <person name="Daum C."/>
            <person name="Ng V."/>
            <person name="Clum A."/>
            <person name="Steindorff A."/>
            <person name="Ohm R."/>
            <person name="Martin F."/>
            <person name="Silar P."/>
            <person name="Natvig D."/>
            <person name="Lalanne C."/>
            <person name="Gautier V."/>
            <person name="Ament-Velasquez S.L."/>
            <person name="Kruys A."/>
            <person name="Hutchinson M.I."/>
            <person name="Powell A.J."/>
            <person name="Barry K."/>
            <person name="Miller A.N."/>
            <person name="Grigoriev I.V."/>
            <person name="Debuchy R."/>
            <person name="Gladieux P."/>
            <person name="Thoren M.H."/>
            <person name="Johannesson H."/>
        </authorList>
    </citation>
    <scope>NUCLEOTIDE SEQUENCE</scope>
    <source>
        <strain evidence="3">CBS 958.72</strain>
    </source>
</reference>
<sequence length="542" mass="60653">SDIVPLNAGRIKRLYGPIRIQAGLRKTLISQGNTTAPDLDTTDGKSFKDTYFCFVNKLAQICSFRRGGKTVTAFAVLQPGSIEYHFTMNQGSSGILRNTASYVEGILETLNLTPDEDVRTADHNSAIFKEIRRRVIRFNRPRITYYMTEIGKYIGLCIKSSDADESSDGKTSESLSSCLRWCDNLKSTPNVTEMRPVVDHSQRLLEALRERYRPLDRYMRSRLSVSEDDTANRDSPWAKLRHPIGRLQSYNVAVKVLISVRLQLPRLFSDFTVIPVPSAAETEAPNINVQANVIIGKMTNDKAQIERHRLNAEKLQAMGLDKNIKEATEKATKLRVHAEVHLLDAILRDSREEPVPFYNEGRFGRYIGCSKPTCQLCHLYFGAHPARVTVRATHHNLYPNWRTPDVYKSDGPSAAARRDKIVEQMIIGIRQVTFDSIQTMAAPWRHSDSGDTATNPFAATPVPGRGRSDEREDDDVFDDLASKMGQLDVQSVRDLGSESEEGDSFDQDEDEDEGWDAATQGTGSNDDESDPTSDGEEGGSEL</sequence>
<dbReference type="Pfam" id="PF14441">
    <property type="entry name" value="OTT_1508_deam"/>
    <property type="match status" value="1"/>
</dbReference>
<feature type="non-terminal residue" evidence="3">
    <location>
        <position position="542"/>
    </location>
</feature>
<protein>
    <submittedName>
        <fullName evidence="3">Uncharacterized protein</fullName>
    </submittedName>
</protein>
<dbReference type="InterPro" id="IPR027796">
    <property type="entry name" value="OTT_1508_deam-like"/>
</dbReference>
<feature type="compositionally biased region" description="Acidic residues" evidence="2">
    <location>
        <begin position="525"/>
        <end position="542"/>
    </location>
</feature>
<dbReference type="AlphaFoldDB" id="A0AAE0KIH9"/>
<feature type="region of interest" description="Disordered" evidence="2">
    <location>
        <begin position="444"/>
        <end position="542"/>
    </location>
</feature>
<dbReference type="Proteomes" id="UP001287356">
    <property type="component" value="Unassembled WGS sequence"/>
</dbReference>
<dbReference type="PANTHER" id="PTHR42037:SF1">
    <property type="match status" value="1"/>
</dbReference>
<keyword evidence="4" id="KW-1185">Reference proteome</keyword>
<dbReference type="PANTHER" id="PTHR42037">
    <property type="match status" value="1"/>
</dbReference>
<dbReference type="EMBL" id="JAULSN010000003">
    <property type="protein sequence ID" value="KAK3377226.1"/>
    <property type="molecule type" value="Genomic_DNA"/>
</dbReference>
<comment type="caution">
    <text evidence="3">The sequence shown here is derived from an EMBL/GenBank/DDBJ whole genome shotgun (WGS) entry which is preliminary data.</text>
</comment>
<organism evidence="3 4">
    <name type="scientific">Lasiosphaeria ovina</name>
    <dbReference type="NCBI Taxonomy" id="92902"/>
    <lineage>
        <taxon>Eukaryota</taxon>
        <taxon>Fungi</taxon>
        <taxon>Dikarya</taxon>
        <taxon>Ascomycota</taxon>
        <taxon>Pezizomycotina</taxon>
        <taxon>Sordariomycetes</taxon>
        <taxon>Sordariomycetidae</taxon>
        <taxon>Sordariales</taxon>
        <taxon>Lasiosphaeriaceae</taxon>
        <taxon>Lasiosphaeria</taxon>
    </lineage>
</organism>
<feature type="compositionally biased region" description="Acidic residues" evidence="2">
    <location>
        <begin position="497"/>
        <end position="515"/>
    </location>
</feature>
<evidence type="ECO:0000256" key="1">
    <source>
        <dbReference type="SAM" id="Coils"/>
    </source>
</evidence>
<evidence type="ECO:0000313" key="4">
    <source>
        <dbReference type="Proteomes" id="UP001287356"/>
    </source>
</evidence>
<name>A0AAE0KIH9_9PEZI</name>
<keyword evidence="1" id="KW-0175">Coiled coil</keyword>
<accession>A0AAE0KIH9</accession>